<keyword evidence="2" id="KW-1185">Reference proteome</keyword>
<dbReference type="Proteomes" id="UP001204621">
    <property type="component" value="Unassembled WGS sequence"/>
</dbReference>
<gene>
    <name evidence="1" type="ORF">NX778_16940</name>
</gene>
<dbReference type="InterPro" id="IPR025562">
    <property type="entry name" value="Tae4"/>
</dbReference>
<reference evidence="1 2" key="1">
    <citation type="submission" date="2022-08" db="EMBL/GenBank/DDBJ databases">
        <title>Reclassification of Massilia species as members of the genera Telluria, Duganella, Pseudoduganella, Mokoshia gen. nov. and Zemynaea gen. nov. using orthogonal and non-orthogonal genome-based approaches.</title>
        <authorList>
            <person name="Bowman J.P."/>
        </authorList>
    </citation>
    <scope>NUCLEOTIDE SEQUENCE [LARGE SCALE GENOMIC DNA]</scope>
    <source>
        <strain evidence="1 2">JCM 31606</strain>
    </source>
</reference>
<dbReference type="EMBL" id="JANUGU010000006">
    <property type="protein sequence ID" value="MCS0659760.1"/>
    <property type="molecule type" value="Genomic_DNA"/>
</dbReference>
<sequence length="148" mass="16930">MHYPDPANVSTDELYKWIGHEEKLQDPRWHNTCAIRVSLALLGAGIPSITSGKTTVMAGKYAGRTIDASQKRLSEWLAKEWGEPEKFGAALAFDNIGQRNGVISFYQLWGPFDNQGHIDLVAPHWKYRLLCEGYCYMQSVECWFWECD</sequence>
<accession>A0ABT2D0N1</accession>
<protein>
    <submittedName>
        <fullName evidence="1">Type VI secretion system amidase effector protein Tae4</fullName>
    </submittedName>
</protein>
<comment type="caution">
    <text evidence="1">The sequence shown here is derived from an EMBL/GenBank/DDBJ whole genome shotgun (WGS) entry which is preliminary data.</text>
</comment>
<name>A0ABT2D0N1_9BURK</name>
<proteinExistence type="predicted"/>
<dbReference type="Gene3D" id="3.90.1720.80">
    <property type="match status" value="1"/>
</dbReference>
<organism evidence="1 2">
    <name type="scientific">Massilia terrae</name>
    <dbReference type="NCBI Taxonomy" id="1811224"/>
    <lineage>
        <taxon>Bacteria</taxon>
        <taxon>Pseudomonadati</taxon>
        <taxon>Pseudomonadota</taxon>
        <taxon>Betaproteobacteria</taxon>
        <taxon>Burkholderiales</taxon>
        <taxon>Oxalobacteraceae</taxon>
        <taxon>Telluria group</taxon>
        <taxon>Massilia</taxon>
    </lineage>
</organism>
<dbReference type="Gene3D" id="4.10.280.80">
    <property type="match status" value="1"/>
</dbReference>
<dbReference type="RefSeq" id="WP_258812955.1">
    <property type="nucleotide sequence ID" value="NZ_JANUGU010000006.1"/>
</dbReference>
<evidence type="ECO:0000313" key="1">
    <source>
        <dbReference type="EMBL" id="MCS0659760.1"/>
    </source>
</evidence>
<dbReference type="Pfam" id="PF14113">
    <property type="entry name" value="Tae4"/>
    <property type="match status" value="1"/>
</dbReference>
<evidence type="ECO:0000313" key="2">
    <source>
        <dbReference type="Proteomes" id="UP001204621"/>
    </source>
</evidence>